<accession>V6S542</accession>
<dbReference type="Proteomes" id="UP000319848">
    <property type="component" value="Unassembled WGS sequence"/>
</dbReference>
<protein>
    <submittedName>
        <fullName evidence="1">Uncharacterized protein</fullName>
    </submittedName>
</protein>
<organism evidence="1 2">
    <name type="scientific">Flavobacterium cauense R2A-7</name>
    <dbReference type="NCBI Taxonomy" id="1341154"/>
    <lineage>
        <taxon>Bacteria</taxon>
        <taxon>Pseudomonadati</taxon>
        <taxon>Bacteroidota</taxon>
        <taxon>Flavobacteriia</taxon>
        <taxon>Flavobacteriales</taxon>
        <taxon>Flavobacteriaceae</taxon>
        <taxon>Flavobacterium</taxon>
    </lineage>
</organism>
<reference evidence="1 2" key="1">
    <citation type="journal article" date="2015" name="Stand. Genomic Sci.">
        <title>Genomic Encyclopedia of Bacterial and Archaeal Type Strains, Phase III: the genomes of soil and plant-associated and newly described type strains.</title>
        <authorList>
            <person name="Whitman W.B."/>
            <person name="Woyke T."/>
            <person name="Klenk H.P."/>
            <person name="Zhou Y."/>
            <person name="Lilburn T.G."/>
            <person name="Beck B.J."/>
            <person name="De Vos P."/>
            <person name="Vandamme P."/>
            <person name="Eisen J.A."/>
            <person name="Garrity G."/>
            <person name="Hugenholtz P."/>
            <person name="Kyrpides N.C."/>
        </authorList>
    </citation>
    <scope>NUCLEOTIDE SEQUENCE [LARGE SCALE GENOMIC DNA]</scope>
    <source>
        <strain evidence="1 2">CGMCC 1.7270</strain>
    </source>
</reference>
<proteinExistence type="predicted"/>
<name>V6S542_9FLAO</name>
<dbReference type="RefSeq" id="WP_023569729.1">
    <property type="nucleotide sequence ID" value="NZ_AVBI01000002.1"/>
</dbReference>
<evidence type="ECO:0000313" key="2">
    <source>
        <dbReference type="Proteomes" id="UP000319848"/>
    </source>
</evidence>
<gene>
    <name evidence="1" type="ORF">IP98_02938</name>
</gene>
<dbReference type="EMBL" id="VLKQ01000024">
    <property type="protein sequence ID" value="TWI07902.1"/>
    <property type="molecule type" value="Genomic_DNA"/>
</dbReference>
<comment type="caution">
    <text evidence="1">The sequence shown here is derived from an EMBL/GenBank/DDBJ whole genome shotgun (WGS) entry which is preliminary data.</text>
</comment>
<evidence type="ECO:0000313" key="1">
    <source>
        <dbReference type="EMBL" id="TWI07902.1"/>
    </source>
</evidence>
<dbReference type="AlphaFoldDB" id="V6S542"/>
<sequence>MRYNIIISTYLGTYNILMIDDADLQKIIDAYNKGLHSFFLGGQKYNLYRINRIQIYTFTSSAPMSADEFYSFIEQKGMITRGYMNISSYIDDSVLQKFGDNVTRQFIKNDFGAEKESENPQQNVEDYVNAKRIAELKELEIKNFDFTKLISLCLELNLANKSGMFLTIPMLIRAIIDHVPPLFNKTTFVDMCGSYGNRSFQEIMLRLEKSSRKIADSFLHLPIRNRETLPNETQVNFKNELDVLLSEIIRVHK</sequence>
<dbReference type="OrthoDB" id="700862at2"/>
<keyword evidence="2" id="KW-1185">Reference proteome</keyword>
<dbReference type="STRING" id="1341154.FCR2A7T_05550"/>